<accession>A0A4V2K8R8</accession>
<evidence type="ECO:0000256" key="1">
    <source>
        <dbReference type="SAM" id="MobiDB-lite"/>
    </source>
</evidence>
<feature type="region of interest" description="Disordered" evidence="1">
    <location>
        <begin position="1"/>
        <end position="22"/>
    </location>
</feature>
<sequence>MAPTPDAIGESWPPHAPDSGPCHRVQLKKAHARLLSKALECLSRPPLPLHECCAMLAMCWRHCVVFSVIAHPGLLGTNNACQDEAAW</sequence>
<organism evidence="2 3">
    <name type="scientific">Dichomitus squalens</name>
    <dbReference type="NCBI Taxonomy" id="114155"/>
    <lineage>
        <taxon>Eukaryota</taxon>
        <taxon>Fungi</taxon>
        <taxon>Dikarya</taxon>
        <taxon>Basidiomycota</taxon>
        <taxon>Agaricomycotina</taxon>
        <taxon>Agaricomycetes</taxon>
        <taxon>Polyporales</taxon>
        <taxon>Polyporaceae</taxon>
        <taxon>Dichomitus</taxon>
    </lineage>
</organism>
<proteinExistence type="predicted"/>
<dbReference type="EMBL" id="ML145101">
    <property type="protein sequence ID" value="TBU61028.1"/>
    <property type="molecule type" value="Genomic_DNA"/>
</dbReference>
<reference evidence="2 3" key="1">
    <citation type="submission" date="2019-01" db="EMBL/GenBank/DDBJ databases">
        <title>Draft genome sequences of three monokaryotic isolates of the white-rot basidiomycete fungus Dichomitus squalens.</title>
        <authorList>
            <consortium name="DOE Joint Genome Institute"/>
            <person name="Lopez S.C."/>
            <person name="Andreopoulos B."/>
            <person name="Pangilinan J."/>
            <person name="Lipzen A."/>
            <person name="Riley R."/>
            <person name="Ahrendt S."/>
            <person name="Ng V."/>
            <person name="Barry K."/>
            <person name="Daum C."/>
            <person name="Grigoriev I.V."/>
            <person name="Hilden K.S."/>
            <person name="Makela M.R."/>
            <person name="de Vries R.P."/>
        </authorList>
    </citation>
    <scope>NUCLEOTIDE SEQUENCE [LARGE SCALE GENOMIC DNA]</scope>
    <source>
        <strain evidence="2 3">CBS 464.89</strain>
    </source>
</reference>
<evidence type="ECO:0000313" key="3">
    <source>
        <dbReference type="Proteomes" id="UP000292082"/>
    </source>
</evidence>
<protein>
    <submittedName>
        <fullName evidence="2">Uncharacterized protein</fullName>
    </submittedName>
</protein>
<name>A0A4V2K8R8_9APHY</name>
<dbReference type="Proteomes" id="UP000292082">
    <property type="component" value="Unassembled WGS sequence"/>
</dbReference>
<gene>
    <name evidence="2" type="ORF">BD310DRAFT_921965</name>
</gene>
<evidence type="ECO:0000313" key="2">
    <source>
        <dbReference type="EMBL" id="TBU61028.1"/>
    </source>
</evidence>
<keyword evidence="3" id="KW-1185">Reference proteome</keyword>
<dbReference type="AlphaFoldDB" id="A0A4V2K8R8"/>